<protein>
    <submittedName>
        <fullName evidence="2">Uncharacterized protein</fullName>
    </submittedName>
</protein>
<sequence>MNRQTVNSMQTVSTLPLRQLLFIGVALVLTIVAGQFYHSVQTARLADQVAAQTALLAKIQATRSTSLVKAAETLPQAPVANASPATIDNVVPQERWVF</sequence>
<dbReference type="Proteomes" id="UP000029493">
    <property type="component" value="Chromosome"/>
</dbReference>
<gene>
    <name evidence="2" type="ORF">LK03_06640</name>
</gene>
<feature type="transmembrane region" description="Helical" evidence="1">
    <location>
        <begin position="20"/>
        <end position="38"/>
    </location>
</feature>
<proteinExistence type="predicted"/>
<dbReference type="AlphaFoldDB" id="A0A089YAV8"/>
<reference evidence="2 3" key="1">
    <citation type="submission" date="2014-09" db="EMBL/GenBank/DDBJ databases">
        <authorList>
            <person name="Chan K.-G."/>
        </authorList>
    </citation>
    <scope>NUCLEOTIDE SEQUENCE [LARGE SCALE GENOMIC DNA]</scope>
    <source>
        <strain evidence="2 3">ND07</strain>
    </source>
</reference>
<evidence type="ECO:0000313" key="2">
    <source>
        <dbReference type="EMBL" id="AIR88968.1"/>
    </source>
</evidence>
<keyword evidence="1" id="KW-0472">Membrane</keyword>
<dbReference type="RefSeq" id="WP_038411599.1">
    <property type="nucleotide sequence ID" value="NZ_CP009455.1"/>
</dbReference>
<keyword evidence="1" id="KW-0812">Transmembrane</keyword>
<evidence type="ECO:0000256" key="1">
    <source>
        <dbReference type="SAM" id="Phobius"/>
    </source>
</evidence>
<keyword evidence="3" id="KW-1185">Reference proteome</keyword>
<organism evidence="2 3">
    <name type="scientific">Pseudomonas cremoricolorata</name>
    <dbReference type="NCBI Taxonomy" id="157783"/>
    <lineage>
        <taxon>Bacteria</taxon>
        <taxon>Pseudomonadati</taxon>
        <taxon>Pseudomonadota</taxon>
        <taxon>Gammaproteobacteria</taxon>
        <taxon>Pseudomonadales</taxon>
        <taxon>Pseudomonadaceae</taxon>
        <taxon>Pseudomonas</taxon>
    </lineage>
</organism>
<accession>A0A089YAV8</accession>
<evidence type="ECO:0000313" key="3">
    <source>
        <dbReference type="Proteomes" id="UP000029493"/>
    </source>
</evidence>
<name>A0A089YAV8_9PSED</name>
<dbReference type="OrthoDB" id="7030163at2"/>
<dbReference type="KEGG" id="psw:LK03_06640"/>
<dbReference type="STRING" id="157783.LK03_06640"/>
<dbReference type="EMBL" id="CP009455">
    <property type="protein sequence ID" value="AIR88968.1"/>
    <property type="molecule type" value="Genomic_DNA"/>
</dbReference>
<keyword evidence="1" id="KW-1133">Transmembrane helix</keyword>